<comment type="caution">
    <text evidence="3">The sequence shown here is derived from an EMBL/GenBank/DDBJ whole genome shotgun (WGS) entry which is preliminary data.</text>
</comment>
<evidence type="ECO:0000313" key="4">
    <source>
        <dbReference type="Proteomes" id="UP000317650"/>
    </source>
</evidence>
<feature type="domain" description="ADF-H" evidence="2">
    <location>
        <begin position="11"/>
        <end position="147"/>
    </location>
</feature>
<dbReference type="Pfam" id="PF00241">
    <property type="entry name" value="Cofilin_ADF"/>
    <property type="match status" value="1"/>
</dbReference>
<evidence type="ECO:0000256" key="1">
    <source>
        <dbReference type="SAM" id="MobiDB-lite"/>
    </source>
</evidence>
<reference evidence="3 4" key="1">
    <citation type="journal article" date="2019" name="Nat. Plants">
        <title>Genome sequencing of Musa balbisiana reveals subgenome evolution and function divergence in polyploid bananas.</title>
        <authorList>
            <person name="Yao X."/>
        </authorList>
    </citation>
    <scope>NUCLEOTIDE SEQUENCE [LARGE SCALE GENOMIC DNA]</scope>
    <source>
        <strain evidence="4">cv. DH-PKW</strain>
        <tissue evidence="3">Leaves</tissue>
    </source>
</reference>
<dbReference type="Proteomes" id="UP000317650">
    <property type="component" value="Chromosome 11"/>
</dbReference>
<dbReference type="SUPFAM" id="SSF55753">
    <property type="entry name" value="Actin depolymerizing proteins"/>
    <property type="match status" value="1"/>
</dbReference>
<dbReference type="PROSITE" id="PS51263">
    <property type="entry name" value="ADF_H"/>
    <property type="match status" value="1"/>
</dbReference>
<dbReference type="PANTHER" id="PTHR34660:SF7">
    <property type="entry name" value="DNA LIGASE-LIKE PROTEIN"/>
    <property type="match status" value="1"/>
</dbReference>
<name>A0A4V4H5N4_MUSBA</name>
<proteinExistence type="predicted"/>
<feature type="compositionally biased region" description="Basic and acidic residues" evidence="1">
    <location>
        <begin position="147"/>
        <end position="170"/>
    </location>
</feature>
<gene>
    <name evidence="3" type="ORF">C4D60_Mb11t20140</name>
</gene>
<feature type="region of interest" description="Disordered" evidence="1">
    <location>
        <begin position="192"/>
        <end position="227"/>
    </location>
</feature>
<feature type="region of interest" description="Disordered" evidence="1">
    <location>
        <begin position="115"/>
        <end position="170"/>
    </location>
</feature>
<dbReference type="STRING" id="52838.A0A4V4H5N4"/>
<keyword evidence="4" id="KW-1185">Reference proteome</keyword>
<dbReference type="EMBL" id="PYDT01000007">
    <property type="protein sequence ID" value="THU56716.1"/>
    <property type="molecule type" value="Genomic_DNA"/>
</dbReference>
<dbReference type="InterPro" id="IPR029006">
    <property type="entry name" value="ADF-H/Gelsolin-like_dom_sf"/>
</dbReference>
<protein>
    <recommendedName>
        <fullName evidence="2">ADF-H domain-containing protein</fullName>
    </recommendedName>
</protein>
<dbReference type="Gene3D" id="3.40.20.10">
    <property type="entry name" value="Severin"/>
    <property type="match status" value="1"/>
</dbReference>
<organism evidence="3 4">
    <name type="scientific">Musa balbisiana</name>
    <name type="common">Banana</name>
    <dbReference type="NCBI Taxonomy" id="52838"/>
    <lineage>
        <taxon>Eukaryota</taxon>
        <taxon>Viridiplantae</taxon>
        <taxon>Streptophyta</taxon>
        <taxon>Embryophyta</taxon>
        <taxon>Tracheophyta</taxon>
        <taxon>Spermatophyta</taxon>
        <taxon>Magnoliopsida</taxon>
        <taxon>Liliopsida</taxon>
        <taxon>Zingiberales</taxon>
        <taxon>Musaceae</taxon>
        <taxon>Musa</taxon>
    </lineage>
</organism>
<dbReference type="GO" id="GO:0003779">
    <property type="term" value="F:actin binding"/>
    <property type="evidence" value="ECO:0007669"/>
    <property type="project" value="InterPro"/>
</dbReference>
<dbReference type="SMART" id="SM00102">
    <property type="entry name" value="ADF"/>
    <property type="match status" value="1"/>
</dbReference>
<dbReference type="AlphaFoldDB" id="A0A4V4H5N4"/>
<accession>A0A4V4H5N4</accession>
<sequence>MAMAFKMATEGMRVKQECLSSFMEMKWKRVSRYVVYKIDEKTREVMVDKVGRPGEGYDGLAASLPNDDCRYAVFDFDFVSNSIKDQIKDTPFIGKPLIASIKTIVLVKLQEGQTTKDKKEKKRKRKEKIDKANVEPVNFQSLGKSQENSKYEEKSLFNQKVRDSQKTSKDVFEHMERSVLTEEHEVPCSIQYKYDSPESSQDSNKRRKLASSVSSHNKHGTILRIKLSSSRQRDAELLLPSSRQRNPQLPSTLQTAGVTTVVALNKSEQIVHKHPAADEQPCSSGRDSETGLNQEAAVTLHRTSGSKRIGGRTWQKEQFRDLIVNWNPPSLQLESWDAGGDDWLCRAPKRHSSAVEGKATPEVSSVSVSYMSSSQQPRACYLPEFDMYQLPYEIPF</sequence>
<dbReference type="InterPro" id="IPR002108">
    <property type="entry name" value="ADF-H"/>
</dbReference>
<evidence type="ECO:0000313" key="3">
    <source>
        <dbReference type="EMBL" id="THU56716.1"/>
    </source>
</evidence>
<evidence type="ECO:0000259" key="2">
    <source>
        <dbReference type="PROSITE" id="PS51263"/>
    </source>
</evidence>
<dbReference type="PANTHER" id="PTHR34660">
    <property type="entry name" value="MYB-LIKE PROTEIN X"/>
    <property type="match status" value="1"/>
</dbReference>